<dbReference type="STRING" id="838561.P344_03495"/>
<dbReference type="KEGG" id="smia:P344_03495"/>
<dbReference type="RefSeq" id="WP_025317377.1">
    <property type="nucleotide sequence ID" value="NZ_CP002082.1"/>
</dbReference>
<keyword evidence="2" id="KW-1185">Reference proteome</keyword>
<proteinExistence type="predicted"/>
<dbReference type="PATRIC" id="fig|838561.3.peg.676"/>
<name>W0GL81_9MOLU</name>
<sequence>MFQLSYKKDRKLFPCETITKNIIVGETILSVNLKSLDYCEYFKEKYGAENIFIVNKEKQQVFKWWDIEKEVKKWKLN</sequence>
<dbReference type="Proteomes" id="UP000019260">
    <property type="component" value="Chromosome"/>
</dbReference>
<organism evidence="1 2">
    <name type="scientific">Spiroplasma mirum ATCC 29335</name>
    <dbReference type="NCBI Taxonomy" id="838561"/>
    <lineage>
        <taxon>Bacteria</taxon>
        <taxon>Bacillati</taxon>
        <taxon>Mycoplasmatota</taxon>
        <taxon>Mollicutes</taxon>
        <taxon>Entomoplasmatales</taxon>
        <taxon>Spiroplasmataceae</taxon>
        <taxon>Spiroplasma</taxon>
    </lineage>
</organism>
<dbReference type="EMBL" id="CP006720">
    <property type="protein sequence ID" value="AHI58041.1"/>
    <property type="molecule type" value="Genomic_DNA"/>
</dbReference>
<dbReference type="HOGENOM" id="CLU_2636248_0_0_14"/>
<dbReference type="AlphaFoldDB" id="W0GL81"/>
<dbReference type="KEGG" id="smir:SMM_0590"/>
<gene>
    <name evidence="1" type="ORF">P344_03495</name>
</gene>
<evidence type="ECO:0000313" key="2">
    <source>
        <dbReference type="Proteomes" id="UP000019260"/>
    </source>
</evidence>
<reference evidence="1 2" key="1">
    <citation type="submission" date="2013-09" db="EMBL/GenBank/DDBJ databases">
        <title>Complete genome sequence of Spiroplasma mirum suckling mouse cataract agent.</title>
        <authorList>
            <person name="Landry C.A."/>
            <person name="Bastian F.O."/>
            <person name="Thune R.L."/>
        </authorList>
    </citation>
    <scope>NUCLEOTIDE SEQUENCE [LARGE SCALE GENOMIC DNA]</scope>
    <source>
        <strain evidence="1 2">SMCA</strain>
    </source>
</reference>
<protein>
    <submittedName>
        <fullName evidence="1">Uncharacterized protein</fullName>
    </submittedName>
</protein>
<evidence type="ECO:0000313" key="1">
    <source>
        <dbReference type="EMBL" id="AHI58041.1"/>
    </source>
</evidence>
<accession>W0GL81</accession>